<organism evidence="1 2">
    <name type="scientific">Eucalyptus globulus</name>
    <name type="common">Tasmanian blue gum</name>
    <dbReference type="NCBI Taxonomy" id="34317"/>
    <lineage>
        <taxon>Eukaryota</taxon>
        <taxon>Viridiplantae</taxon>
        <taxon>Streptophyta</taxon>
        <taxon>Embryophyta</taxon>
        <taxon>Tracheophyta</taxon>
        <taxon>Spermatophyta</taxon>
        <taxon>Magnoliopsida</taxon>
        <taxon>eudicotyledons</taxon>
        <taxon>Gunneridae</taxon>
        <taxon>Pentapetalae</taxon>
        <taxon>rosids</taxon>
        <taxon>malvids</taxon>
        <taxon>Myrtales</taxon>
        <taxon>Myrtaceae</taxon>
        <taxon>Myrtoideae</taxon>
        <taxon>Eucalypteae</taxon>
        <taxon>Eucalyptus</taxon>
    </lineage>
</organism>
<proteinExistence type="predicted"/>
<dbReference type="Proteomes" id="UP001634007">
    <property type="component" value="Unassembled WGS sequence"/>
</dbReference>
<dbReference type="PANTHER" id="PTHR31170:SF25">
    <property type="entry name" value="BNAA09G04570D PROTEIN"/>
    <property type="match status" value="1"/>
</dbReference>
<evidence type="ECO:0000313" key="2">
    <source>
        <dbReference type="Proteomes" id="UP001634007"/>
    </source>
</evidence>
<comment type="caution">
    <text evidence="1">The sequence shown here is derived from an EMBL/GenBank/DDBJ whole genome shotgun (WGS) entry which is preliminary data.</text>
</comment>
<protein>
    <submittedName>
        <fullName evidence="1">Uncharacterized protein</fullName>
    </submittedName>
</protein>
<dbReference type="Pfam" id="PF03140">
    <property type="entry name" value="DUF247"/>
    <property type="match status" value="2"/>
</dbReference>
<accession>A0ABD3KY59</accession>
<reference evidence="1 2" key="1">
    <citation type="submission" date="2024-11" db="EMBL/GenBank/DDBJ databases">
        <title>Chromosome-level genome assembly of Eucalyptus globulus Labill. provides insights into its genome evolution.</title>
        <authorList>
            <person name="Li X."/>
        </authorList>
    </citation>
    <scope>NUCLEOTIDE SEQUENCE [LARGE SCALE GENOMIC DNA]</scope>
    <source>
        <strain evidence="1">CL2024</strain>
        <tissue evidence="1">Fresh tender leaves</tissue>
    </source>
</reference>
<name>A0ABD3KY59_EUCGL</name>
<dbReference type="PANTHER" id="PTHR31170">
    <property type="entry name" value="BNAC04G53230D PROTEIN"/>
    <property type="match status" value="1"/>
</dbReference>
<dbReference type="InterPro" id="IPR004158">
    <property type="entry name" value="DUF247_pln"/>
</dbReference>
<keyword evidence="2" id="KW-1185">Reference proteome</keyword>
<dbReference type="EMBL" id="JBJKBG010000003">
    <property type="protein sequence ID" value="KAL3744257.1"/>
    <property type="molecule type" value="Genomic_DNA"/>
</dbReference>
<gene>
    <name evidence="1" type="ORF">ACJRO7_013504</name>
</gene>
<sequence length="101" mass="11528">MVDHEPGRFSPQWSIFRVPAHICQVDKKAYGPRAVSIGLFHRNNHDVGIKTAIRNLEPGAGRCYSEEIDDISTDEFVKMILDGCFTVKLMRLYHESNQVHS</sequence>
<evidence type="ECO:0000313" key="1">
    <source>
        <dbReference type="EMBL" id="KAL3744257.1"/>
    </source>
</evidence>
<dbReference type="AlphaFoldDB" id="A0ABD3KY59"/>